<reference evidence="2" key="2">
    <citation type="submission" date="2020-11" db="EMBL/GenBank/DDBJ databases">
        <authorList>
            <person name="McCartney M.A."/>
            <person name="Auch B."/>
            <person name="Kono T."/>
            <person name="Mallez S."/>
            <person name="Becker A."/>
            <person name="Gohl D.M."/>
            <person name="Silverstein K.A.T."/>
            <person name="Koren S."/>
            <person name="Bechman K.B."/>
            <person name="Herman A."/>
            <person name="Abrahante J.E."/>
            <person name="Garbe J."/>
        </authorList>
    </citation>
    <scope>NUCLEOTIDE SEQUENCE</scope>
    <source>
        <strain evidence="2">Duluth1</strain>
        <tissue evidence="2">Whole animal</tissue>
    </source>
</reference>
<evidence type="ECO:0000313" key="2">
    <source>
        <dbReference type="EMBL" id="KAH3698130.1"/>
    </source>
</evidence>
<name>A0A9D3YGI1_DREPO</name>
<gene>
    <name evidence="2" type="ORF">DPMN_085649</name>
</gene>
<dbReference type="AlphaFoldDB" id="A0A9D3YGI1"/>
<dbReference type="EMBL" id="JAIWYP010000016">
    <property type="protein sequence ID" value="KAH3698130.1"/>
    <property type="molecule type" value="Genomic_DNA"/>
</dbReference>
<protein>
    <submittedName>
        <fullName evidence="2">Uncharacterized protein</fullName>
    </submittedName>
</protein>
<dbReference type="Proteomes" id="UP000828390">
    <property type="component" value="Unassembled WGS sequence"/>
</dbReference>
<comment type="caution">
    <text evidence="2">The sequence shown here is derived from an EMBL/GenBank/DDBJ whole genome shotgun (WGS) entry which is preliminary data.</text>
</comment>
<accession>A0A9D3YGI1</accession>
<sequence length="106" mass="11948">MEAEAFYVALYPRDYIKVIKPIKCINQAAKEAMEAIKAWRETSQAPKLKTIEDWEAGWKLADRMQIVEGKTPDIPTVQVSGSPTPEVEEYSPTKPAMLPTGKRLNL</sequence>
<feature type="region of interest" description="Disordered" evidence="1">
    <location>
        <begin position="71"/>
        <end position="106"/>
    </location>
</feature>
<evidence type="ECO:0000256" key="1">
    <source>
        <dbReference type="SAM" id="MobiDB-lite"/>
    </source>
</evidence>
<evidence type="ECO:0000313" key="3">
    <source>
        <dbReference type="Proteomes" id="UP000828390"/>
    </source>
</evidence>
<reference evidence="2" key="1">
    <citation type="journal article" date="2019" name="bioRxiv">
        <title>The Genome of the Zebra Mussel, Dreissena polymorpha: A Resource for Invasive Species Research.</title>
        <authorList>
            <person name="McCartney M.A."/>
            <person name="Auch B."/>
            <person name="Kono T."/>
            <person name="Mallez S."/>
            <person name="Zhang Y."/>
            <person name="Obille A."/>
            <person name="Becker A."/>
            <person name="Abrahante J.E."/>
            <person name="Garbe J."/>
            <person name="Badalamenti J.P."/>
            <person name="Herman A."/>
            <person name="Mangelson H."/>
            <person name="Liachko I."/>
            <person name="Sullivan S."/>
            <person name="Sone E.D."/>
            <person name="Koren S."/>
            <person name="Silverstein K.A.T."/>
            <person name="Beckman K.B."/>
            <person name="Gohl D.M."/>
        </authorList>
    </citation>
    <scope>NUCLEOTIDE SEQUENCE</scope>
    <source>
        <strain evidence="2">Duluth1</strain>
        <tissue evidence="2">Whole animal</tissue>
    </source>
</reference>
<proteinExistence type="predicted"/>
<keyword evidence="3" id="KW-1185">Reference proteome</keyword>
<organism evidence="2 3">
    <name type="scientific">Dreissena polymorpha</name>
    <name type="common">Zebra mussel</name>
    <name type="synonym">Mytilus polymorpha</name>
    <dbReference type="NCBI Taxonomy" id="45954"/>
    <lineage>
        <taxon>Eukaryota</taxon>
        <taxon>Metazoa</taxon>
        <taxon>Spiralia</taxon>
        <taxon>Lophotrochozoa</taxon>
        <taxon>Mollusca</taxon>
        <taxon>Bivalvia</taxon>
        <taxon>Autobranchia</taxon>
        <taxon>Heteroconchia</taxon>
        <taxon>Euheterodonta</taxon>
        <taxon>Imparidentia</taxon>
        <taxon>Neoheterodontei</taxon>
        <taxon>Myida</taxon>
        <taxon>Dreissenoidea</taxon>
        <taxon>Dreissenidae</taxon>
        <taxon>Dreissena</taxon>
    </lineage>
</organism>